<dbReference type="EMBL" id="JBHUIT010000001">
    <property type="protein sequence ID" value="MFD2255129.1"/>
    <property type="molecule type" value="Genomic_DNA"/>
</dbReference>
<feature type="signal peptide" evidence="1">
    <location>
        <begin position="1"/>
        <end position="24"/>
    </location>
</feature>
<evidence type="ECO:0000256" key="1">
    <source>
        <dbReference type="SAM" id="SignalP"/>
    </source>
</evidence>
<keyword evidence="4" id="KW-1185">Reference proteome</keyword>
<accession>A0ABW5D3Y0</accession>
<keyword evidence="1" id="KW-0732">Signal</keyword>
<dbReference type="InterPro" id="IPR013424">
    <property type="entry name" value="Ice-binding_C"/>
</dbReference>
<proteinExistence type="predicted"/>
<evidence type="ECO:0000313" key="3">
    <source>
        <dbReference type="EMBL" id="MFD2255129.1"/>
    </source>
</evidence>
<sequence>MKNTPSARYLFPVLASCSILASHAATLTIDGLEVRSNTTNNNENAFATSPASLDLNATEPATGSTTSFSTVTWNNLDLDGIGGNDDILTFDLNIDGGSNNVTWGGLGFGASGALGAGETITFTVSNVSVSGGAAGSIIATFDGFTRGGYISYGSDIDRVGSVDINGETVSVNAMSTGTAFQSEVNESSVFQLTDSVVFSNADMTSGAAQARRLDLQFNTETVPEPSVALLSALGLLALARRRR</sequence>
<dbReference type="Proteomes" id="UP001597375">
    <property type="component" value="Unassembled WGS sequence"/>
</dbReference>
<dbReference type="Pfam" id="PF07589">
    <property type="entry name" value="PEP-CTERM"/>
    <property type="match status" value="1"/>
</dbReference>
<reference evidence="4" key="1">
    <citation type="journal article" date="2019" name="Int. J. Syst. Evol. Microbiol.">
        <title>The Global Catalogue of Microorganisms (GCM) 10K type strain sequencing project: providing services to taxonomists for standard genome sequencing and annotation.</title>
        <authorList>
            <consortium name="The Broad Institute Genomics Platform"/>
            <consortium name="The Broad Institute Genome Sequencing Center for Infectious Disease"/>
            <person name="Wu L."/>
            <person name="Ma J."/>
        </authorList>
    </citation>
    <scope>NUCLEOTIDE SEQUENCE [LARGE SCALE GENOMIC DNA]</scope>
    <source>
        <strain evidence="4">CGMCC 4.7106</strain>
    </source>
</reference>
<feature type="chain" id="PRO_5046008501" evidence="1">
    <location>
        <begin position="25"/>
        <end position="243"/>
    </location>
</feature>
<gene>
    <name evidence="3" type="ORF">ACFSSA_00435</name>
</gene>
<organism evidence="3 4">
    <name type="scientific">Luteolibacter algae</name>
    <dbReference type="NCBI Taxonomy" id="454151"/>
    <lineage>
        <taxon>Bacteria</taxon>
        <taxon>Pseudomonadati</taxon>
        <taxon>Verrucomicrobiota</taxon>
        <taxon>Verrucomicrobiia</taxon>
        <taxon>Verrucomicrobiales</taxon>
        <taxon>Verrucomicrobiaceae</taxon>
        <taxon>Luteolibacter</taxon>
    </lineage>
</organism>
<feature type="domain" description="Ice-binding protein C-terminal" evidence="2">
    <location>
        <begin position="221"/>
        <end position="243"/>
    </location>
</feature>
<name>A0ABW5D3Y0_9BACT</name>
<protein>
    <submittedName>
        <fullName evidence="3">PEP-CTERM sorting domain-containing protein</fullName>
    </submittedName>
</protein>
<dbReference type="RefSeq" id="WP_386817791.1">
    <property type="nucleotide sequence ID" value="NZ_JBHUIT010000001.1"/>
</dbReference>
<evidence type="ECO:0000313" key="4">
    <source>
        <dbReference type="Proteomes" id="UP001597375"/>
    </source>
</evidence>
<evidence type="ECO:0000259" key="2">
    <source>
        <dbReference type="Pfam" id="PF07589"/>
    </source>
</evidence>
<comment type="caution">
    <text evidence="3">The sequence shown here is derived from an EMBL/GenBank/DDBJ whole genome shotgun (WGS) entry which is preliminary data.</text>
</comment>